<dbReference type="Proteomes" id="UP000198600">
    <property type="component" value="Chromosome I"/>
</dbReference>
<gene>
    <name evidence="2" type="ORF">SAMN05216202_1787</name>
</gene>
<evidence type="ECO:0000259" key="1">
    <source>
        <dbReference type="Pfam" id="PF20178"/>
    </source>
</evidence>
<protein>
    <recommendedName>
        <fullName evidence="1">Dermonecrotic toxin N-terminal domain-containing protein</fullName>
    </recommendedName>
</protein>
<feature type="domain" description="Dermonecrotic toxin N-terminal" evidence="1">
    <location>
        <begin position="379"/>
        <end position="622"/>
    </location>
</feature>
<name>A0A1H2MJ11_9PSED</name>
<evidence type="ECO:0000313" key="2">
    <source>
        <dbReference type="EMBL" id="SDU92958.1"/>
    </source>
</evidence>
<sequence>MPAPSPVDSTSALAQSVSLQFASRPTFEQVAQHMLEQAILKTYPALDLDLAKIRLATPSESSRGWDTQPFMERVLDYLALGVPVDFKTGERRACFLSAQMPHPLRSAGKELDMQVIESMLRELLWSVPIGFEDALTAYWNAAVDSGISRWRWLGDVLKNLLHIRGLQQPGLSEQARDALNQLVSWPDREQRLHHNSRAPVYAYSLTYTLTQGTVSNVLPGNEILLVHTVKSTSLWLLCSPEGDVQSFASQEAFDQHWGALIASRYVVDTATCQRNEIGGHAFDAQAAMLLEQQLADLKAVQLPSHIGLSDLRALYHELSDPARYLLDAPRPTPEMSARLKPLMPAWLKSATIVDRTKFQRYSLALASAKKRSQGRTFLSDIKDIKTFTADALLNQLQQTNDSSPVRLPSSYYLPDDVELTFTVASGYPGTAGLIQKEKMSLTELAIKNLVARPSGHLTLSHRRGLALPMWLTPDFITRKNGLIEQVDIGTRYPRYLQQKLFDESPQAQERQQMFAEQLPPQLLLEALKQVLNNEDGMTRQGLALIEAVLKPDPAAQQVSGQPVVIRHLAMLRKPKARPDTLTNMFIIEPQDVDLGPHVLYRPLYTPALQEFATRKALLDAIGKPGALQTSVLIWLSDADRPVYANGGFQEPHIVRFLSGDEFSLPDIPSPATLAINGVNEELWQWLRTGKLLQYLYGSNARALVTQADRDSVSNSESRWAVLIEGGSLLFSTLMLAPFLPGPVLATTWLWNLIASASRDIPALSSDNPTSRELATVDLLLNLSMLALPLLAASTSVRAALPEALKKHAMRPPAPRAIPEQWPAAPAPGILEGPVALPGEHTQAAGMRLDFSFASARQGLTAEQRSRLQRLQVPRPAVLPEPLGHGMLRGLYVIGKTWHALVEGHLYQVDPQADGSAIIVDPHAPTKNGPLLKSDAQGHWSVDLGLRLRGGMAPKRVEELRQRKARRRRELMEGITQLNAQREHNEKAMNIARELMDQSEVENRPGFTDTQRVKIRNKLYDLILTHAEAYVKVLDGLPEHAELGINLAPETLNSMME</sequence>
<dbReference type="InterPro" id="IPR046673">
    <property type="entry name" value="ToxA_N"/>
</dbReference>
<dbReference type="Pfam" id="PF20178">
    <property type="entry name" value="ToxA_N"/>
    <property type="match status" value="1"/>
</dbReference>
<dbReference type="AlphaFoldDB" id="A0A1H2MJ11"/>
<dbReference type="EMBL" id="LT629802">
    <property type="protein sequence ID" value="SDU92958.1"/>
    <property type="molecule type" value="Genomic_DNA"/>
</dbReference>
<keyword evidence="3" id="KW-1185">Reference proteome</keyword>
<proteinExistence type="predicted"/>
<organism evidence="2 3">
    <name type="scientific">Pseudomonas mucidolens</name>
    <dbReference type="NCBI Taxonomy" id="46679"/>
    <lineage>
        <taxon>Bacteria</taxon>
        <taxon>Pseudomonadati</taxon>
        <taxon>Pseudomonadota</taxon>
        <taxon>Gammaproteobacteria</taxon>
        <taxon>Pseudomonadales</taxon>
        <taxon>Pseudomonadaceae</taxon>
        <taxon>Pseudomonas</taxon>
    </lineage>
</organism>
<evidence type="ECO:0000313" key="3">
    <source>
        <dbReference type="Proteomes" id="UP000198600"/>
    </source>
</evidence>
<dbReference type="STRING" id="46679.SAMN05216202_1787"/>
<dbReference type="RefSeq" id="WP_231982631.1">
    <property type="nucleotide sequence ID" value="NZ_LS483433.1"/>
</dbReference>
<accession>A0A1H2MJ11</accession>
<reference evidence="3" key="1">
    <citation type="submission" date="2016-10" db="EMBL/GenBank/DDBJ databases">
        <authorList>
            <person name="Varghese N."/>
            <person name="Submissions S."/>
        </authorList>
    </citation>
    <scope>NUCLEOTIDE SEQUENCE [LARGE SCALE GENOMIC DNA]</scope>
    <source>
        <strain evidence="3">LMG 2223</strain>
    </source>
</reference>